<evidence type="ECO:0000256" key="11">
    <source>
        <dbReference type="HAMAP-Rule" id="MF_00354"/>
    </source>
</evidence>
<keyword evidence="4 11" id="KW-0288">FMN</keyword>
<dbReference type="SMART" id="SM01240">
    <property type="entry name" value="IMPDH"/>
    <property type="match status" value="1"/>
</dbReference>
<evidence type="ECO:0000256" key="1">
    <source>
        <dbReference type="ARBA" id="ARBA00001917"/>
    </source>
</evidence>
<accession>A0ABV5W5D5</accession>
<dbReference type="HAMAP" id="MF_00354">
    <property type="entry name" value="Idi_2"/>
    <property type="match status" value="1"/>
</dbReference>
<dbReference type="Pfam" id="PF01070">
    <property type="entry name" value="FMN_dh"/>
    <property type="match status" value="2"/>
</dbReference>
<evidence type="ECO:0000256" key="2">
    <source>
        <dbReference type="ARBA" id="ARBA00022490"/>
    </source>
</evidence>
<evidence type="ECO:0000256" key="5">
    <source>
        <dbReference type="ARBA" id="ARBA00022723"/>
    </source>
</evidence>
<keyword evidence="5 11" id="KW-0479">Metal-binding</keyword>
<keyword evidence="8 11" id="KW-0414">Isoprene biosynthesis</keyword>
<keyword evidence="7 11" id="KW-0521">NADP</keyword>
<dbReference type="CDD" id="cd02811">
    <property type="entry name" value="IDI-2_FMN"/>
    <property type="match status" value="1"/>
</dbReference>
<keyword evidence="14" id="KW-1185">Reference proteome</keyword>
<sequence length="346" mass="37014">MEAEISTERRKAEHIRICLEEDVESRSEGAGFGRYRFRHQALPEIDFAEIDTTGEWLGKRLRAPLLISSMTGGTEEALAINRRLAEAAEHRGWAMGIGSVRAAVERPELARTFRVRDVAPTIPLIANIGAVQLNYGYGAEECLRAVELAEADALVLHLNGMQELFQPEGNTNFKGLLERIGFLCRTLPVPVGVKEVGWGIGGETTRRLADAGVAFVDVAGAGGTSWSQVEKFRLTDPVRRAAADAFADWGISTAQCLVEARESAPGCTLVASGGLATGVDAAKAIALGADVAGFGRSLLGPAVESAERAALVLARIEFELRAAMFGIGADSLERLRATTLLETRSV</sequence>
<dbReference type="PIRSF" id="PIRSF003314">
    <property type="entry name" value="IPP_isomerase"/>
    <property type="match status" value="1"/>
</dbReference>
<keyword evidence="3 11" id="KW-0285">Flavoprotein</keyword>
<feature type="binding site" evidence="11">
    <location>
        <begin position="99"/>
        <end position="101"/>
    </location>
    <ligand>
        <name>substrate</name>
    </ligand>
</feature>
<protein>
    <recommendedName>
        <fullName evidence="11">Isopentenyl-diphosphate delta-isomerase</fullName>
        <shortName evidence="11">IPP isomerase</shortName>
        <ecNumber evidence="11">5.3.3.2</ecNumber>
    </recommendedName>
    <alternativeName>
        <fullName evidence="11">Isopentenyl diphosphate:dimethylallyl diphosphate isomerase</fullName>
    </alternativeName>
    <alternativeName>
        <fullName evidence="11">Isopentenyl pyrophosphate isomerase</fullName>
    </alternativeName>
    <alternativeName>
        <fullName evidence="11">Type 2 isopentenyl diphosphate isomerase</fullName>
        <shortName evidence="11">IDI-2</shortName>
    </alternativeName>
</protein>
<dbReference type="EC" id="5.3.3.2" evidence="11"/>
<feature type="domain" description="FMN-dependent dehydrogenase" evidence="12">
    <location>
        <begin position="9"/>
        <end position="101"/>
    </location>
</feature>
<gene>
    <name evidence="11 13" type="primary">fni</name>
    <name evidence="13" type="ORF">ACFFNY_28925</name>
</gene>
<evidence type="ECO:0000256" key="9">
    <source>
        <dbReference type="ARBA" id="ARBA00023235"/>
    </source>
</evidence>
<evidence type="ECO:0000256" key="7">
    <source>
        <dbReference type="ARBA" id="ARBA00022857"/>
    </source>
</evidence>
<comment type="cofactor">
    <cofactor evidence="1 11">
        <name>FMN</name>
        <dbReference type="ChEBI" id="CHEBI:58210"/>
    </cofactor>
</comment>
<feature type="binding site" evidence="11">
    <location>
        <position position="163"/>
    </location>
    <ligand>
        <name>Mg(2+)</name>
        <dbReference type="ChEBI" id="CHEBI:18420"/>
    </ligand>
</feature>
<dbReference type="SUPFAM" id="SSF51395">
    <property type="entry name" value="FMN-linked oxidoreductases"/>
    <property type="match status" value="1"/>
</dbReference>
<evidence type="ECO:0000256" key="8">
    <source>
        <dbReference type="ARBA" id="ARBA00023229"/>
    </source>
</evidence>
<dbReference type="Proteomes" id="UP001589619">
    <property type="component" value="Unassembled WGS sequence"/>
</dbReference>
<dbReference type="PANTHER" id="PTHR43665:SF1">
    <property type="entry name" value="ISOPENTENYL-DIPHOSPHATE DELTA-ISOMERASE"/>
    <property type="match status" value="1"/>
</dbReference>
<reference evidence="13 14" key="1">
    <citation type="submission" date="2024-09" db="EMBL/GenBank/DDBJ databases">
        <authorList>
            <person name="Sun Q."/>
            <person name="Mori K."/>
        </authorList>
    </citation>
    <scope>NUCLEOTIDE SEQUENCE [LARGE SCALE GENOMIC DNA]</scope>
    <source>
        <strain evidence="13 14">JCM 12520</strain>
    </source>
</reference>
<dbReference type="EMBL" id="JBHMAG010000018">
    <property type="protein sequence ID" value="MFB9755621.1"/>
    <property type="molecule type" value="Genomic_DNA"/>
</dbReference>
<dbReference type="InterPro" id="IPR013785">
    <property type="entry name" value="Aldolase_TIM"/>
</dbReference>
<comment type="cofactor">
    <cofactor evidence="11">
        <name>Mg(2+)</name>
        <dbReference type="ChEBI" id="CHEBI:18420"/>
    </cofactor>
</comment>
<dbReference type="InterPro" id="IPR011179">
    <property type="entry name" value="IPdP_isomerase"/>
</dbReference>
<dbReference type="PANTHER" id="PTHR43665">
    <property type="entry name" value="ISOPENTENYL-DIPHOSPHATE DELTA-ISOMERASE"/>
    <property type="match status" value="1"/>
</dbReference>
<feature type="binding site" evidence="11">
    <location>
        <begin position="69"/>
        <end position="71"/>
    </location>
    <ligand>
        <name>FMN</name>
        <dbReference type="ChEBI" id="CHEBI:58210"/>
    </ligand>
</feature>
<dbReference type="GO" id="GO:0004452">
    <property type="term" value="F:isopentenyl-diphosphate delta-isomerase activity"/>
    <property type="evidence" value="ECO:0007669"/>
    <property type="project" value="UniProtKB-EC"/>
</dbReference>
<proteinExistence type="inferred from homology"/>
<evidence type="ECO:0000256" key="4">
    <source>
        <dbReference type="ARBA" id="ARBA00022643"/>
    </source>
</evidence>
<comment type="similarity">
    <text evidence="11">Belongs to the IPP isomerase type 2 family.</text>
</comment>
<feature type="binding site" evidence="11">
    <location>
        <position position="224"/>
    </location>
    <ligand>
        <name>FMN</name>
        <dbReference type="ChEBI" id="CHEBI:58210"/>
    </ligand>
</feature>
<comment type="function">
    <text evidence="11">Involved in the biosynthesis of isoprenoids. Catalyzes the 1,3-allylic rearrangement of the homoallylic substrate isopentenyl (IPP) to its allylic isomer, dimethylallyl diphosphate (DMAPP).</text>
</comment>
<dbReference type="InterPro" id="IPR000262">
    <property type="entry name" value="FMN-dep_DH"/>
</dbReference>
<evidence type="ECO:0000256" key="6">
    <source>
        <dbReference type="ARBA" id="ARBA00022842"/>
    </source>
</evidence>
<feature type="binding site" evidence="11">
    <location>
        <position position="162"/>
    </location>
    <ligand>
        <name>substrate</name>
    </ligand>
</feature>
<name>A0ABV5W5D5_9BACL</name>
<keyword evidence="2 11" id="KW-0963">Cytoplasm</keyword>
<dbReference type="NCBIfam" id="TIGR02151">
    <property type="entry name" value="IPP_isom_2"/>
    <property type="match status" value="1"/>
</dbReference>
<organism evidence="13 14">
    <name type="scientific">Paenibacillus hodogayensis</name>
    <dbReference type="NCBI Taxonomy" id="279208"/>
    <lineage>
        <taxon>Bacteria</taxon>
        <taxon>Bacillati</taxon>
        <taxon>Bacillota</taxon>
        <taxon>Bacilli</taxon>
        <taxon>Bacillales</taxon>
        <taxon>Paenibacillaceae</taxon>
        <taxon>Paenibacillus</taxon>
    </lineage>
</organism>
<feature type="binding site" evidence="11">
    <location>
        <position position="194"/>
    </location>
    <ligand>
        <name>FMN</name>
        <dbReference type="ChEBI" id="CHEBI:58210"/>
    </ligand>
</feature>
<comment type="subunit">
    <text evidence="10 11">Homooctamer. Dimer of tetramers.</text>
</comment>
<feature type="binding site" evidence="11">
    <location>
        <position position="99"/>
    </location>
    <ligand>
        <name>FMN</name>
        <dbReference type="ChEBI" id="CHEBI:58210"/>
    </ligand>
</feature>
<feature type="binding site" evidence="11">
    <location>
        <position position="68"/>
    </location>
    <ligand>
        <name>FMN</name>
        <dbReference type="ChEBI" id="CHEBI:58210"/>
    </ligand>
</feature>
<feature type="domain" description="FMN-dependent dehydrogenase" evidence="12">
    <location>
        <begin position="178"/>
        <end position="339"/>
    </location>
</feature>
<dbReference type="Gene3D" id="3.20.20.70">
    <property type="entry name" value="Aldolase class I"/>
    <property type="match status" value="1"/>
</dbReference>
<comment type="caution">
    <text evidence="13">The sequence shown here is derived from an EMBL/GenBank/DDBJ whole genome shotgun (WGS) entry which is preliminary data.</text>
</comment>
<dbReference type="RefSeq" id="WP_344908695.1">
    <property type="nucleotide sequence ID" value="NZ_BAAAYO010000006.1"/>
</dbReference>
<feature type="binding site" evidence="11">
    <location>
        <position position="127"/>
    </location>
    <ligand>
        <name>FMN</name>
        <dbReference type="ChEBI" id="CHEBI:58210"/>
    </ligand>
</feature>
<comment type="catalytic activity">
    <reaction evidence="11">
        <text>isopentenyl diphosphate = dimethylallyl diphosphate</text>
        <dbReference type="Rhea" id="RHEA:23284"/>
        <dbReference type="ChEBI" id="CHEBI:57623"/>
        <dbReference type="ChEBI" id="CHEBI:128769"/>
        <dbReference type="EC" id="5.3.3.2"/>
    </reaction>
</comment>
<feature type="binding site" evidence="11">
    <location>
        <begin position="10"/>
        <end position="11"/>
    </location>
    <ligand>
        <name>substrate</name>
    </ligand>
</feature>
<evidence type="ECO:0000313" key="13">
    <source>
        <dbReference type="EMBL" id="MFB9755621.1"/>
    </source>
</evidence>
<comment type="subcellular location">
    <subcellularLocation>
        <location evidence="11">Cytoplasm</location>
    </subcellularLocation>
</comment>
<evidence type="ECO:0000259" key="12">
    <source>
        <dbReference type="Pfam" id="PF01070"/>
    </source>
</evidence>
<evidence type="ECO:0000313" key="14">
    <source>
        <dbReference type="Proteomes" id="UP001589619"/>
    </source>
</evidence>
<evidence type="ECO:0000256" key="3">
    <source>
        <dbReference type="ARBA" id="ARBA00022630"/>
    </source>
</evidence>
<comment type="caution">
    <text evidence="11">Lacks conserved residue(s) required for the propagation of feature annotation.</text>
</comment>
<keyword evidence="6 11" id="KW-0460">Magnesium</keyword>
<keyword evidence="9 11" id="KW-0413">Isomerase</keyword>
<comment type="cofactor">
    <cofactor evidence="11">
        <name>NADPH</name>
        <dbReference type="ChEBI" id="CHEBI:57783"/>
    </cofactor>
</comment>
<evidence type="ECO:0000256" key="10">
    <source>
        <dbReference type="ARBA" id="ARBA00025810"/>
    </source>
</evidence>